<dbReference type="InterPro" id="IPR007111">
    <property type="entry name" value="NACHT_NTPase"/>
</dbReference>
<keyword evidence="2" id="KW-0175">Coiled coil</keyword>
<dbReference type="EMBL" id="JAUEPO010000006">
    <property type="protein sequence ID" value="KAK3320309.1"/>
    <property type="molecule type" value="Genomic_DNA"/>
</dbReference>
<evidence type="ECO:0000313" key="6">
    <source>
        <dbReference type="Proteomes" id="UP001286456"/>
    </source>
</evidence>
<sequence>MSGLETLGVVCNIFQVIGFAHETVTLCKGVYQGRSPDDHLGQNAASLEALSIEIETYHQAHRPNTPAERKLSELASKCSIAARSLHEEVDFLIGQKAKGSLVMTLHVAAKINWRKNRLERLEKSLRDYQKTLETHLLADLCKRIDALGITQQEGFKTLETALQGFVTQIASGHTTLSELVNAQTLSIKRHSTKQALDSEKAIESHITNRISTAERSITGHFNTGLQDTALRITRDIQNLNRQAVTDAQRERALKSLKFPAMNERGNHIVESHAETFQWVLKSRQSTDFDGHTIESESSSSSGDSEVSDQSNSESEDESDEDTDDSSSDASSDSDDPDPLWDNFSDWLKSDSNLYWISGKPGSGKSTLVKFLTGNLLTKAALELWKPNTVILSHFFWKAGPPIQNNIKGLLCTLLYQVLDHDQSTLDILLSKTATFARKDADTDWSVEELKKALVDLLSSASRPSCIFIDGLDEICDDDGATALMRVIDDMRALPNVKLCVASRPEPRFLRRLCNEQHLRLQDLTADDMRHYAKDTLRPYIHAKLLPRAVRDQIVIELLLKAEGVFLWLRLAIGSLTRGLENGDGKDTLLQRLDGLPSELSRLYQDMWKRFNDDIPLYREASARYLNLIIDAADIHNKFGNMGNPYSLKPSPYYLGNGRLNVFQLMAATEEVVPAALIDKRGVLPEETLRSLCERAKGTTRLRCAGLVEIISHHHTKRIRDRWQSHIPNEQESIHPYLNMTVGFIHRTAYDFLRNSKDGYRLRAHDQSSRDERLVLLLRANLAQCRIFRDIVDTDTISRALNPLRLLHNGNQGARLREMLQVCWEWYDSGYLCYTRFGPIPCHRMVSPPHFLALALSAQFEDFVVSNIAAAPHPAILATTLLRDLCHEAVAWSHHMRSIAFEDPVHFFESAIRLMKPLLVLGADANLREASYKYDFYCRYPDGYEGSIHTTAFEQFLRVAFRVQPSPQLRHVPELLSRFLSTGLDRDASILLEIYSRFRSSRVDEPYVGLSGFPAPVDEDPRRKIVFKANVSYLIRALCIRASNQFPIGQASPELESILHSIEANSTSPPSVAVILVALDATGNGKPSFYRPLKQNSARVAAMVAALDMYLEGEKVGSYAHCSHLDPRKVLKDLENGVSGDGVMEEFERIGGRSYHRPDLFTFLAEQGCGYKIVQWRGCRRALEHDGDSLRT</sequence>
<keyword evidence="1" id="KW-0677">Repeat</keyword>
<dbReference type="PANTHER" id="PTHR10039">
    <property type="entry name" value="AMELOGENIN"/>
    <property type="match status" value="1"/>
</dbReference>
<dbReference type="SUPFAM" id="SSF52540">
    <property type="entry name" value="P-loop containing nucleoside triphosphate hydrolases"/>
    <property type="match status" value="1"/>
</dbReference>
<protein>
    <recommendedName>
        <fullName evidence="4">NACHT domain-containing protein</fullName>
    </recommendedName>
</protein>
<dbReference type="InterPro" id="IPR027417">
    <property type="entry name" value="P-loop_NTPase"/>
</dbReference>
<reference evidence="5" key="1">
    <citation type="journal article" date="2023" name="Mol. Phylogenet. Evol.">
        <title>Genome-scale phylogeny and comparative genomics of the fungal order Sordariales.</title>
        <authorList>
            <person name="Hensen N."/>
            <person name="Bonometti L."/>
            <person name="Westerberg I."/>
            <person name="Brannstrom I.O."/>
            <person name="Guillou S."/>
            <person name="Cros-Aarteil S."/>
            <person name="Calhoun S."/>
            <person name="Haridas S."/>
            <person name="Kuo A."/>
            <person name="Mondo S."/>
            <person name="Pangilinan J."/>
            <person name="Riley R."/>
            <person name="LaButti K."/>
            <person name="Andreopoulos B."/>
            <person name="Lipzen A."/>
            <person name="Chen C."/>
            <person name="Yan M."/>
            <person name="Daum C."/>
            <person name="Ng V."/>
            <person name="Clum A."/>
            <person name="Steindorff A."/>
            <person name="Ohm R.A."/>
            <person name="Martin F."/>
            <person name="Silar P."/>
            <person name="Natvig D.O."/>
            <person name="Lalanne C."/>
            <person name="Gautier V."/>
            <person name="Ament-Velasquez S.L."/>
            <person name="Kruys A."/>
            <person name="Hutchinson M.I."/>
            <person name="Powell A.J."/>
            <person name="Barry K."/>
            <person name="Miller A.N."/>
            <person name="Grigoriev I.V."/>
            <person name="Debuchy R."/>
            <person name="Gladieux P."/>
            <person name="Hiltunen Thoren M."/>
            <person name="Johannesson H."/>
        </authorList>
    </citation>
    <scope>NUCLEOTIDE SEQUENCE</scope>
    <source>
        <strain evidence="5">SMH4131-1</strain>
    </source>
</reference>
<feature type="compositionally biased region" description="Acidic residues" evidence="3">
    <location>
        <begin position="313"/>
        <end position="338"/>
    </location>
</feature>
<dbReference type="Pfam" id="PF24883">
    <property type="entry name" value="NPHP3_N"/>
    <property type="match status" value="1"/>
</dbReference>
<keyword evidence="6" id="KW-1185">Reference proteome</keyword>
<evidence type="ECO:0000259" key="4">
    <source>
        <dbReference type="PROSITE" id="PS50837"/>
    </source>
</evidence>
<organism evidence="5 6">
    <name type="scientific">Cercophora scortea</name>
    <dbReference type="NCBI Taxonomy" id="314031"/>
    <lineage>
        <taxon>Eukaryota</taxon>
        <taxon>Fungi</taxon>
        <taxon>Dikarya</taxon>
        <taxon>Ascomycota</taxon>
        <taxon>Pezizomycotina</taxon>
        <taxon>Sordariomycetes</taxon>
        <taxon>Sordariomycetidae</taxon>
        <taxon>Sordariales</taxon>
        <taxon>Lasiosphaeriaceae</taxon>
        <taxon>Cercophora</taxon>
    </lineage>
</organism>
<comment type="caution">
    <text evidence="5">The sequence shown here is derived from an EMBL/GenBank/DDBJ whole genome shotgun (WGS) entry which is preliminary data.</text>
</comment>
<dbReference type="AlphaFoldDB" id="A0AAE0I8L3"/>
<dbReference type="PROSITE" id="PS50837">
    <property type="entry name" value="NACHT"/>
    <property type="match status" value="1"/>
</dbReference>
<gene>
    <name evidence="5" type="ORF">B0T19DRAFT_434251</name>
</gene>
<evidence type="ECO:0000256" key="2">
    <source>
        <dbReference type="SAM" id="Coils"/>
    </source>
</evidence>
<evidence type="ECO:0000256" key="3">
    <source>
        <dbReference type="SAM" id="MobiDB-lite"/>
    </source>
</evidence>
<feature type="coiled-coil region" evidence="2">
    <location>
        <begin position="111"/>
        <end position="138"/>
    </location>
</feature>
<proteinExistence type="predicted"/>
<dbReference type="Pfam" id="PF25053">
    <property type="entry name" value="DUF7791"/>
    <property type="match status" value="1"/>
</dbReference>
<dbReference type="InterPro" id="IPR056884">
    <property type="entry name" value="NPHP3-like_N"/>
</dbReference>
<evidence type="ECO:0000313" key="5">
    <source>
        <dbReference type="EMBL" id="KAK3320309.1"/>
    </source>
</evidence>
<dbReference type="InterPro" id="IPR056693">
    <property type="entry name" value="DUF7791"/>
</dbReference>
<name>A0AAE0I8L3_9PEZI</name>
<dbReference type="Proteomes" id="UP001286456">
    <property type="component" value="Unassembled WGS sequence"/>
</dbReference>
<dbReference type="Gene3D" id="3.40.50.300">
    <property type="entry name" value="P-loop containing nucleotide triphosphate hydrolases"/>
    <property type="match status" value="1"/>
</dbReference>
<dbReference type="PANTHER" id="PTHR10039:SF5">
    <property type="entry name" value="NACHT DOMAIN-CONTAINING PROTEIN"/>
    <property type="match status" value="1"/>
</dbReference>
<evidence type="ECO:0000256" key="1">
    <source>
        <dbReference type="ARBA" id="ARBA00022737"/>
    </source>
</evidence>
<accession>A0AAE0I8L3</accession>
<reference evidence="5" key="2">
    <citation type="submission" date="2023-06" db="EMBL/GenBank/DDBJ databases">
        <authorList>
            <consortium name="Lawrence Berkeley National Laboratory"/>
            <person name="Haridas S."/>
            <person name="Hensen N."/>
            <person name="Bonometti L."/>
            <person name="Westerberg I."/>
            <person name="Brannstrom I.O."/>
            <person name="Guillou S."/>
            <person name="Cros-Aarteil S."/>
            <person name="Calhoun S."/>
            <person name="Kuo A."/>
            <person name="Mondo S."/>
            <person name="Pangilinan J."/>
            <person name="Riley R."/>
            <person name="Labutti K."/>
            <person name="Andreopoulos B."/>
            <person name="Lipzen A."/>
            <person name="Chen C."/>
            <person name="Yanf M."/>
            <person name="Daum C."/>
            <person name="Ng V."/>
            <person name="Clum A."/>
            <person name="Steindorff A."/>
            <person name="Ohm R."/>
            <person name="Martin F."/>
            <person name="Silar P."/>
            <person name="Natvig D."/>
            <person name="Lalanne C."/>
            <person name="Gautier V."/>
            <person name="Ament-Velasquez S.L."/>
            <person name="Kruys A."/>
            <person name="Hutchinson M.I."/>
            <person name="Powell A.J."/>
            <person name="Barry K."/>
            <person name="Miller A.N."/>
            <person name="Grigoriev I.V."/>
            <person name="Debuchy R."/>
            <person name="Gladieux P."/>
            <person name="Thoren M.H."/>
            <person name="Johannesson H."/>
        </authorList>
    </citation>
    <scope>NUCLEOTIDE SEQUENCE</scope>
    <source>
        <strain evidence="5">SMH4131-1</strain>
    </source>
</reference>
<feature type="compositionally biased region" description="Low complexity" evidence="3">
    <location>
        <begin position="295"/>
        <end position="312"/>
    </location>
</feature>
<feature type="region of interest" description="Disordered" evidence="3">
    <location>
        <begin position="289"/>
        <end position="338"/>
    </location>
</feature>
<feature type="domain" description="NACHT" evidence="4">
    <location>
        <begin position="352"/>
        <end position="504"/>
    </location>
</feature>